<dbReference type="PANTHER" id="PTHR43174">
    <property type="entry name" value="UDP-N-ACETYLGLUCOSAMINE 2-EPIMERASE"/>
    <property type="match status" value="1"/>
</dbReference>
<keyword evidence="3" id="KW-1185">Reference proteome</keyword>
<dbReference type="GeneID" id="34758321"/>
<dbReference type="SUPFAM" id="SSF53756">
    <property type="entry name" value="UDP-Glycosyltransferase/glycogen phosphorylase"/>
    <property type="match status" value="1"/>
</dbReference>
<proteinExistence type="predicted"/>
<evidence type="ECO:0000313" key="2">
    <source>
        <dbReference type="EMBL" id="AEW22424.1"/>
    </source>
</evidence>
<feature type="domain" description="UDP-N-acetylglucosamine 2-epimerase" evidence="1">
    <location>
        <begin position="24"/>
        <end position="369"/>
    </location>
</feature>
<reference evidence="3" key="1">
    <citation type="submission" date="2011-12" db="EMBL/GenBank/DDBJ databases">
        <title>Complete sequence of Tannerella forsythia ATCC 43037.</title>
        <authorList>
            <person name="Dewhirst F."/>
            <person name="Tanner A."/>
            <person name="Izard J."/>
            <person name="Brinkac L."/>
            <person name="Durkin A.S."/>
            <person name="Hostetler J."/>
            <person name="Shetty J."/>
            <person name="Torralba M."/>
            <person name="Gill S."/>
            <person name="Nelson K."/>
        </authorList>
    </citation>
    <scope>NUCLEOTIDE SEQUENCE [LARGE SCALE GENOMIC DNA]</scope>
    <source>
        <strain evidence="3">ATCC 43037 / JCM 10827 / CCUG 33226 / KCTC 5666 / FDC 338</strain>
    </source>
</reference>
<evidence type="ECO:0000259" key="1">
    <source>
        <dbReference type="Pfam" id="PF02350"/>
    </source>
</evidence>
<organism evidence="2 3">
    <name type="scientific">Tannerella forsythia (strain ATCC 43037 / JCM 10827 / CCUG 21028 A / KCTC 5666 / FDC 338)</name>
    <name type="common">Bacteroides forsythus</name>
    <dbReference type="NCBI Taxonomy" id="203275"/>
    <lineage>
        <taxon>Bacteria</taxon>
        <taxon>Pseudomonadati</taxon>
        <taxon>Bacteroidota</taxon>
        <taxon>Bacteroidia</taxon>
        <taxon>Bacteroidales</taxon>
        <taxon>Tannerellaceae</taxon>
        <taxon>Tannerella</taxon>
    </lineage>
</organism>
<dbReference type="EC" id="5.1.3.-" evidence="2"/>
<dbReference type="InterPro" id="IPR029767">
    <property type="entry name" value="WecB-like"/>
</dbReference>
<dbReference type="EC" id="3.1.4.-" evidence="2"/>
<dbReference type="KEGG" id="tfo:BFO_1065"/>
<dbReference type="NCBIfam" id="TIGR03568">
    <property type="entry name" value="NeuC_NnaA"/>
    <property type="match status" value="1"/>
</dbReference>
<dbReference type="GO" id="GO:0006047">
    <property type="term" value="P:UDP-N-acetylglucosamine metabolic process"/>
    <property type="evidence" value="ECO:0007669"/>
    <property type="project" value="InterPro"/>
</dbReference>
<keyword evidence="2" id="KW-0378">Hydrolase</keyword>
<dbReference type="InterPro" id="IPR003331">
    <property type="entry name" value="UDP_GlcNAc_Epimerase_2_dom"/>
</dbReference>
<protein>
    <submittedName>
        <fullName evidence="2">UDP-N-acetyl-D-glucosamine 2-epimerase, UDP-hydrolysing</fullName>
        <ecNumber evidence="2">3.1.4.-</ecNumber>
        <ecNumber evidence="2">5.1.3.-</ecNumber>
    </submittedName>
</protein>
<dbReference type="Proteomes" id="UP000005436">
    <property type="component" value="Chromosome"/>
</dbReference>
<dbReference type="GO" id="GO:0016853">
    <property type="term" value="F:isomerase activity"/>
    <property type="evidence" value="ECO:0007669"/>
    <property type="project" value="UniProtKB-KW"/>
</dbReference>
<dbReference type="RefSeq" id="WP_014224480.1">
    <property type="nucleotide sequence ID" value="NC_016610.1"/>
</dbReference>
<dbReference type="Gene3D" id="3.40.50.2000">
    <property type="entry name" value="Glycogen Phosphorylase B"/>
    <property type="match status" value="2"/>
</dbReference>
<dbReference type="STRING" id="203275.BFO_1065"/>
<dbReference type="HOGENOM" id="CLU_061127_0_0_10"/>
<gene>
    <name evidence="2" type="primary">neuC</name>
    <name evidence="2" type="ordered locus">BFO_1065</name>
</gene>
<name>G8UHP8_TANFA</name>
<dbReference type="PATRIC" id="fig|203275.8.peg.955"/>
<evidence type="ECO:0000313" key="3">
    <source>
        <dbReference type="Proteomes" id="UP000005436"/>
    </source>
</evidence>
<accession>G8UHP8</accession>
<dbReference type="AlphaFoldDB" id="G8UHP8"/>
<dbReference type="CDD" id="cd03786">
    <property type="entry name" value="GTB_UDP-GlcNAc_2-Epimerase"/>
    <property type="match status" value="1"/>
</dbReference>
<dbReference type="eggNOG" id="COG0381">
    <property type="taxonomic scope" value="Bacteria"/>
</dbReference>
<keyword evidence="2" id="KW-0413">Isomerase</keyword>
<dbReference type="PANTHER" id="PTHR43174:SF3">
    <property type="entry name" value="UDP-N-ACETYLGLUCOSAMINE 2-EPIMERASE"/>
    <property type="match status" value="1"/>
</dbReference>
<sequence>MRKVCVVTGTRAEYGLLSRLMWLIRADHDLTLQIIATNMHLSPEFGLTYKEIEADGFTIDKKVPMHKLADTSNGIVKSMAVELSGIADAYEELRPDLIVLLGDRYEMLIAATAALVYKIPIAHIHGGEITEGAFDDAIRHAITKMSHLHFTSTEEYRRRVIQLGEQPDRVFNVGSLGVENIKKMTLMSKDEIEKSLGFELNKKTVIATYHPVTLTKGNNRIEMDEFLTALDEEKNIRVLFTMPNSDPEGTYISERISEFTTRNRERAIAFTSLGMKRYLSVIKHVAAVIGNSSSGIIEAPSLRIPTLNIGDRQKGRVTCDSIISCYSDKDSIRKGLKKVLSEEMAEIAKEVRNPYEKKKTAQSIFNVIKGYPLNDLAQKSFYNL</sequence>
<dbReference type="InterPro" id="IPR020004">
    <property type="entry name" value="UDP-GlcNAc_Epase"/>
</dbReference>
<dbReference type="GO" id="GO:0004553">
    <property type="term" value="F:hydrolase activity, hydrolyzing O-glycosyl compounds"/>
    <property type="evidence" value="ECO:0007669"/>
    <property type="project" value="InterPro"/>
</dbReference>
<dbReference type="Pfam" id="PF02350">
    <property type="entry name" value="Epimerase_2"/>
    <property type="match status" value="1"/>
</dbReference>
<dbReference type="EMBL" id="CP003191">
    <property type="protein sequence ID" value="AEW22424.1"/>
    <property type="molecule type" value="Genomic_DNA"/>
</dbReference>